<dbReference type="Proteomes" id="UP001287356">
    <property type="component" value="Unassembled WGS sequence"/>
</dbReference>
<dbReference type="Gene3D" id="3.40.50.1820">
    <property type="entry name" value="alpha/beta hydrolase"/>
    <property type="match status" value="1"/>
</dbReference>
<comment type="similarity">
    <text evidence="1">Belongs to the LovG family.</text>
</comment>
<dbReference type="EMBL" id="JAULSN010000006">
    <property type="protein sequence ID" value="KAK3369435.1"/>
    <property type="molecule type" value="Genomic_DNA"/>
</dbReference>
<keyword evidence="2 4" id="KW-0378">Hydrolase</keyword>
<dbReference type="GO" id="GO:0044550">
    <property type="term" value="P:secondary metabolite biosynthetic process"/>
    <property type="evidence" value="ECO:0007669"/>
    <property type="project" value="TreeGrafter"/>
</dbReference>
<comment type="caution">
    <text evidence="4">The sequence shown here is derived from an EMBL/GenBank/DDBJ whole genome shotgun (WGS) entry which is preliminary data.</text>
</comment>
<dbReference type="SUPFAM" id="SSF53474">
    <property type="entry name" value="alpha/beta-Hydrolases"/>
    <property type="match status" value="1"/>
</dbReference>
<dbReference type="Pfam" id="PF03959">
    <property type="entry name" value="FSH1"/>
    <property type="match status" value="1"/>
</dbReference>
<evidence type="ECO:0000313" key="4">
    <source>
        <dbReference type="EMBL" id="KAK3369435.1"/>
    </source>
</evidence>
<gene>
    <name evidence="4" type="ORF">B0T24DRAFT_360527</name>
</gene>
<dbReference type="PANTHER" id="PTHR48070">
    <property type="entry name" value="ESTERASE OVCA2"/>
    <property type="match status" value="1"/>
</dbReference>
<protein>
    <submittedName>
        <fullName evidence="4">Serine hydrolase FSH</fullName>
    </submittedName>
</protein>
<dbReference type="GO" id="GO:0005634">
    <property type="term" value="C:nucleus"/>
    <property type="evidence" value="ECO:0007669"/>
    <property type="project" value="TreeGrafter"/>
</dbReference>
<dbReference type="AlphaFoldDB" id="A0AAE0N417"/>
<name>A0AAE0N417_9PEZI</name>
<dbReference type="InterPro" id="IPR005645">
    <property type="entry name" value="FSH-like_dom"/>
</dbReference>
<keyword evidence="5" id="KW-1185">Reference proteome</keyword>
<evidence type="ECO:0000256" key="1">
    <source>
        <dbReference type="ARBA" id="ARBA00005863"/>
    </source>
</evidence>
<dbReference type="InterPro" id="IPR050593">
    <property type="entry name" value="LovG"/>
</dbReference>
<dbReference type="InterPro" id="IPR029058">
    <property type="entry name" value="AB_hydrolase_fold"/>
</dbReference>
<evidence type="ECO:0000313" key="5">
    <source>
        <dbReference type="Proteomes" id="UP001287356"/>
    </source>
</evidence>
<sequence length="238" mass="25285">MLRPKILCLHGWGTNAEIFQIQSRRLAALLEPHFELVYINGPAEASPGPGVLPFFEDSGPFYGYLDDSSAAAEEAAGGWADGDLDKLVSDFRREGPFVGILAFSQGAKAAWHLLRRLEEESSAAAAAADAGSSLVTPPQSQQPRVDFVVAVCGTAPYFQSPPTADAKRAAAARVVTGVDTIHVIGDDDPYRAESEALAGFFDAASRLVVRFPGAHHMPADHAVNASLANLIVHTFDAM</sequence>
<reference evidence="4" key="1">
    <citation type="journal article" date="2023" name="Mol. Phylogenet. Evol.">
        <title>Genome-scale phylogeny and comparative genomics of the fungal order Sordariales.</title>
        <authorList>
            <person name="Hensen N."/>
            <person name="Bonometti L."/>
            <person name="Westerberg I."/>
            <person name="Brannstrom I.O."/>
            <person name="Guillou S."/>
            <person name="Cros-Aarteil S."/>
            <person name="Calhoun S."/>
            <person name="Haridas S."/>
            <person name="Kuo A."/>
            <person name="Mondo S."/>
            <person name="Pangilinan J."/>
            <person name="Riley R."/>
            <person name="LaButti K."/>
            <person name="Andreopoulos B."/>
            <person name="Lipzen A."/>
            <person name="Chen C."/>
            <person name="Yan M."/>
            <person name="Daum C."/>
            <person name="Ng V."/>
            <person name="Clum A."/>
            <person name="Steindorff A."/>
            <person name="Ohm R.A."/>
            <person name="Martin F."/>
            <person name="Silar P."/>
            <person name="Natvig D.O."/>
            <person name="Lalanne C."/>
            <person name="Gautier V."/>
            <person name="Ament-Velasquez S.L."/>
            <person name="Kruys A."/>
            <person name="Hutchinson M.I."/>
            <person name="Powell A.J."/>
            <person name="Barry K."/>
            <person name="Miller A.N."/>
            <person name="Grigoriev I.V."/>
            <person name="Debuchy R."/>
            <person name="Gladieux P."/>
            <person name="Hiltunen Thoren M."/>
            <person name="Johannesson H."/>
        </authorList>
    </citation>
    <scope>NUCLEOTIDE SEQUENCE</scope>
    <source>
        <strain evidence="4">CBS 958.72</strain>
    </source>
</reference>
<evidence type="ECO:0000259" key="3">
    <source>
        <dbReference type="Pfam" id="PF03959"/>
    </source>
</evidence>
<organism evidence="4 5">
    <name type="scientific">Lasiosphaeria ovina</name>
    <dbReference type="NCBI Taxonomy" id="92902"/>
    <lineage>
        <taxon>Eukaryota</taxon>
        <taxon>Fungi</taxon>
        <taxon>Dikarya</taxon>
        <taxon>Ascomycota</taxon>
        <taxon>Pezizomycotina</taxon>
        <taxon>Sordariomycetes</taxon>
        <taxon>Sordariomycetidae</taxon>
        <taxon>Sordariales</taxon>
        <taxon>Lasiosphaeriaceae</taxon>
        <taxon>Lasiosphaeria</taxon>
    </lineage>
</organism>
<dbReference type="GO" id="GO:0016787">
    <property type="term" value="F:hydrolase activity"/>
    <property type="evidence" value="ECO:0007669"/>
    <property type="project" value="UniProtKB-KW"/>
</dbReference>
<feature type="domain" description="Serine hydrolase" evidence="3">
    <location>
        <begin position="4"/>
        <end position="222"/>
    </location>
</feature>
<evidence type="ECO:0000256" key="2">
    <source>
        <dbReference type="ARBA" id="ARBA00022801"/>
    </source>
</evidence>
<accession>A0AAE0N417</accession>
<dbReference type="GO" id="GO:0005737">
    <property type="term" value="C:cytoplasm"/>
    <property type="evidence" value="ECO:0007669"/>
    <property type="project" value="TreeGrafter"/>
</dbReference>
<proteinExistence type="inferred from homology"/>
<reference evidence="4" key="2">
    <citation type="submission" date="2023-06" db="EMBL/GenBank/DDBJ databases">
        <authorList>
            <consortium name="Lawrence Berkeley National Laboratory"/>
            <person name="Haridas S."/>
            <person name="Hensen N."/>
            <person name="Bonometti L."/>
            <person name="Westerberg I."/>
            <person name="Brannstrom I.O."/>
            <person name="Guillou S."/>
            <person name="Cros-Aarteil S."/>
            <person name="Calhoun S."/>
            <person name="Kuo A."/>
            <person name="Mondo S."/>
            <person name="Pangilinan J."/>
            <person name="Riley R."/>
            <person name="Labutti K."/>
            <person name="Andreopoulos B."/>
            <person name="Lipzen A."/>
            <person name="Chen C."/>
            <person name="Yanf M."/>
            <person name="Daum C."/>
            <person name="Ng V."/>
            <person name="Clum A."/>
            <person name="Steindorff A."/>
            <person name="Ohm R."/>
            <person name="Martin F."/>
            <person name="Silar P."/>
            <person name="Natvig D."/>
            <person name="Lalanne C."/>
            <person name="Gautier V."/>
            <person name="Ament-Velasquez S.L."/>
            <person name="Kruys A."/>
            <person name="Hutchinson M.I."/>
            <person name="Powell A.J."/>
            <person name="Barry K."/>
            <person name="Miller A.N."/>
            <person name="Grigoriev I.V."/>
            <person name="Debuchy R."/>
            <person name="Gladieux P."/>
            <person name="Thoren M.H."/>
            <person name="Johannesson H."/>
        </authorList>
    </citation>
    <scope>NUCLEOTIDE SEQUENCE</scope>
    <source>
        <strain evidence="4">CBS 958.72</strain>
    </source>
</reference>
<dbReference type="PANTHER" id="PTHR48070:SF3">
    <property type="entry name" value="ESTERASE DBAE-RELATED"/>
    <property type="match status" value="1"/>
</dbReference>